<dbReference type="InterPro" id="IPR014284">
    <property type="entry name" value="RNA_pol_sigma-70_dom"/>
</dbReference>
<evidence type="ECO:0000256" key="4">
    <source>
        <dbReference type="ARBA" id="ARBA00023125"/>
    </source>
</evidence>
<dbReference type="InterPro" id="IPR013324">
    <property type="entry name" value="RNA_pol_sigma_r3/r4-like"/>
</dbReference>
<dbReference type="GO" id="GO:0003677">
    <property type="term" value="F:DNA binding"/>
    <property type="evidence" value="ECO:0007669"/>
    <property type="project" value="UniProtKB-KW"/>
</dbReference>
<dbReference type="InterPro" id="IPR007627">
    <property type="entry name" value="RNA_pol_sigma70_r2"/>
</dbReference>
<dbReference type="InterPro" id="IPR036388">
    <property type="entry name" value="WH-like_DNA-bd_sf"/>
</dbReference>
<proteinExistence type="inferred from homology"/>
<dbReference type="Pfam" id="PF04542">
    <property type="entry name" value="Sigma70_r2"/>
    <property type="match status" value="1"/>
</dbReference>
<dbReference type="InterPro" id="IPR039425">
    <property type="entry name" value="RNA_pol_sigma-70-like"/>
</dbReference>
<dbReference type="NCBIfam" id="TIGR02937">
    <property type="entry name" value="sigma70-ECF"/>
    <property type="match status" value="1"/>
</dbReference>
<feature type="domain" description="RNA polymerase sigma-70 region 2" evidence="6">
    <location>
        <begin position="24"/>
        <end position="90"/>
    </location>
</feature>
<dbReference type="PANTHER" id="PTHR43133:SF46">
    <property type="entry name" value="RNA POLYMERASE SIGMA-70 FACTOR ECF SUBFAMILY"/>
    <property type="match status" value="1"/>
</dbReference>
<dbReference type="GO" id="GO:0006352">
    <property type="term" value="P:DNA-templated transcription initiation"/>
    <property type="evidence" value="ECO:0007669"/>
    <property type="project" value="InterPro"/>
</dbReference>
<dbReference type="SUPFAM" id="SSF88659">
    <property type="entry name" value="Sigma3 and sigma4 domains of RNA polymerase sigma factors"/>
    <property type="match status" value="1"/>
</dbReference>
<dbReference type="GO" id="GO:0016987">
    <property type="term" value="F:sigma factor activity"/>
    <property type="evidence" value="ECO:0007669"/>
    <property type="project" value="UniProtKB-KW"/>
</dbReference>
<accession>A0A3B0UKU9</accession>
<evidence type="ECO:0000259" key="6">
    <source>
        <dbReference type="Pfam" id="PF04542"/>
    </source>
</evidence>
<evidence type="ECO:0000256" key="5">
    <source>
        <dbReference type="ARBA" id="ARBA00023163"/>
    </source>
</evidence>
<protein>
    <submittedName>
        <fullName evidence="8">RNA polymerase ECF-type sigma factor</fullName>
    </submittedName>
</protein>
<evidence type="ECO:0000256" key="2">
    <source>
        <dbReference type="ARBA" id="ARBA00023015"/>
    </source>
</evidence>
<dbReference type="PROSITE" id="PS01063">
    <property type="entry name" value="SIGMA70_ECF"/>
    <property type="match status" value="1"/>
</dbReference>
<keyword evidence="5" id="KW-0804">Transcription</keyword>
<gene>
    <name evidence="8" type="ORF">MNBD_BACTEROID01-1559</name>
</gene>
<dbReference type="SUPFAM" id="SSF88946">
    <property type="entry name" value="Sigma2 domain of RNA polymerase sigma factors"/>
    <property type="match status" value="1"/>
</dbReference>
<feature type="domain" description="RNA polymerase sigma factor 70 region 4 type 2" evidence="7">
    <location>
        <begin position="120"/>
        <end position="172"/>
    </location>
</feature>
<reference evidence="8" key="1">
    <citation type="submission" date="2018-06" db="EMBL/GenBank/DDBJ databases">
        <authorList>
            <person name="Zhirakovskaya E."/>
        </authorList>
    </citation>
    <scope>NUCLEOTIDE SEQUENCE</scope>
</reference>
<organism evidence="8">
    <name type="scientific">hydrothermal vent metagenome</name>
    <dbReference type="NCBI Taxonomy" id="652676"/>
    <lineage>
        <taxon>unclassified sequences</taxon>
        <taxon>metagenomes</taxon>
        <taxon>ecological metagenomes</taxon>
    </lineage>
</organism>
<dbReference type="Gene3D" id="1.10.10.10">
    <property type="entry name" value="Winged helix-like DNA-binding domain superfamily/Winged helix DNA-binding domain"/>
    <property type="match status" value="1"/>
</dbReference>
<keyword evidence="3" id="KW-0731">Sigma factor</keyword>
<evidence type="ECO:0000259" key="7">
    <source>
        <dbReference type="Pfam" id="PF08281"/>
    </source>
</evidence>
<evidence type="ECO:0000256" key="1">
    <source>
        <dbReference type="ARBA" id="ARBA00010641"/>
    </source>
</evidence>
<dbReference type="AlphaFoldDB" id="A0A3B0UKU9"/>
<dbReference type="InterPro" id="IPR013249">
    <property type="entry name" value="RNA_pol_sigma70_r4_t2"/>
</dbReference>
<dbReference type="NCBIfam" id="TIGR02985">
    <property type="entry name" value="Sig70_bacteroi1"/>
    <property type="match status" value="1"/>
</dbReference>
<comment type="similarity">
    <text evidence="1">Belongs to the sigma-70 factor family. ECF subfamily.</text>
</comment>
<dbReference type="InterPro" id="IPR013325">
    <property type="entry name" value="RNA_pol_sigma_r2"/>
</dbReference>
<keyword evidence="2" id="KW-0805">Transcription regulation</keyword>
<dbReference type="InterPro" id="IPR000838">
    <property type="entry name" value="RNA_pol_sigma70_ECF_CS"/>
</dbReference>
<name>A0A3B0UKU9_9ZZZZ</name>
<keyword evidence="4" id="KW-0238">DNA-binding</keyword>
<dbReference type="Gene3D" id="1.10.1740.10">
    <property type="match status" value="1"/>
</dbReference>
<evidence type="ECO:0000256" key="3">
    <source>
        <dbReference type="ARBA" id="ARBA00023082"/>
    </source>
</evidence>
<dbReference type="PANTHER" id="PTHR43133">
    <property type="entry name" value="RNA POLYMERASE ECF-TYPE SIGMA FACTO"/>
    <property type="match status" value="1"/>
</dbReference>
<dbReference type="InterPro" id="IPR014327">
    <property type="entry name" value="RNA_pol_sigma70_bacteroid"/>
</dbReference>
<evidence type="ECO:0000313" key="8">
    <source>
        <dbReference type="EMBL" id="VAW20864.1"/>
    </source>
</evidence>
<dbReference type="Pfam" id="PF08281">
    <property type="entry name" value="Sigma70_r4_2"/>
    <property type="match status" value="1"/>
</dbReference>
<dbReference type="EMBL" id="UOEP01000130">
    <property type="protein sequence ID" value="VAW20864.1"/>
    <property type="molecule type" value="Genomic_DNA"/>
</dbReference>
<dbReference type="CDD" id="cd06171">
    <property type="entry name" value="Sigma70_r4"/>
    <property type="match status" value="1"/>
</dbReference>
<sequence length="196" mass="22982">MSADDNKLLKKFKKGDHESFEKIFNLYSKSLFRFSLSYLGSKEAAEDVVQEVFLKIWNNRKGIKLGTSFKSYLFTITLNSIRKHFNKLSRSNELKHDILYDFSENKPGFDGHPGYQELLDKLDDLIKQMPEKRKEAFVKKKIEGKSLKEISEELGVSTKTVEYHITEAMKFLKTEFDKLRISGMVFFHLFFPSKEN</sequence>